<protein>
    <submittedName>
        <fullName evidence="3">ATP-binding protein</fullName>
    </submittedName>
</protein>
<dbReference type="PANTHER" id="PTHR47691">
    <property type="entry name" value="REGULATOR-RELATED"/>
    <property type="match status" value="1"/>
</dbReference>
<evidence type="ECO:0000313" key="3">
    <source>
        <dbReference type="EMBL" id="RSD23914.1"/>
    </source>
</evidence>
<name>A0A3R9FED8_9PSEU</name>
<dbReference type="AlphaFoldDB" id="A0A3R9FED8"/>
<evidence type="ECO:0000256" key="1">
    <source>
        <dbReference type="PROSITE-ProRule" id="PRU00339"/>
    </source>
</evidence>
<dbReference type="PANTHER" id="PTHR47691:SF3">
    <property type="entry name" value="HTH-TYPE TRANSCRIPTIONAL REGULATOR RV0890C-RELATED"/>
    <property type="match status" value="1"/>
</dbReference>
<keyword evidence="1" id="KW-0802">TPR repeat</keyword>
<gene>
    <name evidence="3" type="ORF">EIY87_05965</name>
</gene>
<proteinExistence type="predicted"/>
<dbReference type="Proteomes" id="UP000267081">
    <property type="component" value="Unassembled WGS sequence"/>
</dbReference>
<organism evidence="3 4">
    <name type="scientific">Amycolatopsis eburnea</name>
    <dbReference type="NCBI Taxonomy" id="2267691"/>
    <lineage>
        <taxon>Bacteria</taxon>
        <taxon>Bacillati</taxon>
        <taxon>Actinomycetota</taxon>
        <taxon>Actinomycetes</taxon>
        <taxon>Pseudonocardiales</taxon>
        <taxon>Pseudonocardiaceae</taxon>
        <taxon>Amycolatopsis</taxon>
    </lineage>
</organism>
<dbReference type="SUPFAM" id="SSF48452">
    <property type="entry name" value="TPR-like"/>
    <property type="match status" value="2"/>
</dbReference>
<keyword evidence="3" id="KW-0547">Nucleotide-binding</keyword>
<dbReference type="InterPro" id="IPR011990">
    <property type="entry name" value="TPR-like_helical_dom_sf"/>
</dbReference>
<dbReference type="SMART" id="SM00028">
    <property type="entry name" value="TPR"/>
    <property type="match status" value="5"/>
</dbReference>
<comment type="caution">
    <text evidence="3">The sequence shown here is derived from an EMBL/GenBank/DDBJ whole genome shotgun (WGS) entry which is preliminary data.</text>
</comment>
<dbReference type="GO" id="GO:0005524">
    <property type="term" value="F:ATP binding"/>
    <property type="evidence" value="ECO:0007669"/>
    <property type="project" value="UniProtKB-KW"/>
</dbReference>
<dbReference type="EMBL" id="RSEC01000021">
    <property type="protein sequence ID" value="RSD23914.1"/>
    <property type="molecule type" value="Genomic_DNA"/>
</dbReference>
<feature type="repeat" description="TPR" evidence="1">
    <location>
        <begin position="705"/>
        <end position="738"/>
    </location>
</feature>
<dbReference type="SUPFAM" id="SSF52540">
    <property type="entry name" value="P-loop containing nucleoside triphosphate hydrolases"/>
    <property type="match status" value="1"/>
</dbReference>
<dbReference type="GO" id="GO:0043531">
    <property type="term" value="F:ADP binding"/>
    <property type="evidence" value="ECO:0007669"/>
    <property type="project" value="InterPro"/>
</dbReference>
<dbReference type="InterPro" id="IPR019734">
    <property type="entry name" value="TPR_rpt"/>
</dbReference>
<keyword evidence="3" id="KW-0067">ATP-binding</keyword>
<dbReference type="Gene3D" id="3.40.50.300">
    <property type="entry name" value="P-loop containing nucleotide triphosphate hydrolases"/>
    <property type="match status" value="1"/>
</dbReference>
<accession>A0A3R9FED8</accession>
<reference evidence="3 4" key="1">
    <citation type="submission" date="2018-12" db="EMBL/GenBank/DDBJ databases">
        <title>Amycolatopsis eburnea sp. nov. actinomycete associate with arbuscular mycorrhiza fungal spore.</title>
        <authorList>
            <person name="Lumyong S."/>
            <person name="Chaiya L."/>
        </authorList>
    </citation>
    <scope>NUCLEOTIDE SEQUENCE [LARGE SCALE GENOMIC DNA]</scope>
    <source>
        <strain evidence="3 4">GLM-1</strain>
    </source>
</reference>
<evidence type="ECO:0000256" key="2">
    <source>
        <dbReference type="SAM" id="MobiDB-lite"/>
    </source>
</evidence>
<dbReference type="PRINTS" id="PR00364">
    <property type="entry name" value="DISEASERSIST"/>
</dbReference>
<feature type="region of interest" description="Disordered" evidence="2">
    <location>
        <begin position="1"/>
        <end position="21"/>
    </location>
</feature>
<keyword evidence="4" id="KW-1185">Reference proteome</keyword>
<evidence type="ECO:0000313" key="4">
    <source>
        <dbReference type="Proteomes" id="UP000267081"/>
    </source>
</evidence>
<dbReference type="PROSITE" id="PS50005">
    <property type="entry name" value="TPR"/>
    <property type="match status" value="1"/>
</dbReference>
<sequence length="797" mass="87508">MDTDMPEPDNHGYDNTRSQVSGDANEVVQARDVSGGIHFHYGSGGRAGLPLQLPRGVRVFINRSSDLTALDELLLDDEDFVVYVIAGTAGVGKTSLALHWAHRARAEFPDGQLYIDLRGYDPGPPVTADQALERFLQAIGVPAAAVPNDVESKSALYRSILADRHMLVILDNAGTTAQVRPLLPGSGRSLAIVTSRSHLTGLAIRHGARRRTVETLTEAEAIRLLTETTKDYRSGDDPADVAELARLCAHLPLALRLAAERAASRPGMPLSRLIADLRDESVLWSTLSTGDPDEAEAVHTVFAWSYRALPEEAARIFCLLGLHPGGEFSESAAEALAGGNGREVRSALDILAGACLIEPSGFSRYRFHDLLRAYAVDRAQYEIPQEEQLAAVERVCDWYLRTAYNCALASAHDTTLLFTLDPAPELKVPEFADHAQAAQWYMEERFNLEATVRAAAGTRLLQTAWRLAAVLERIYATHNHFNDWRSTSLIGLSCAHELELQAEEAAMSESLGRLCRMTMRLDEAVTHHENAIATYRELGSTSSVVKGLNGLAWVHLFRHQLADAHRELSEALPLARGQRDTAWLATILYSIGYTCAQMRRLDEADDHLTESLEQFRALGDRLYESMVLTAFSYLARVRGNAESALAIAAEAVGISREMANQLWEATALLYFGKAQRAAGDVDAAISSFHAAAVICRQKGDRSREAMAIEGTGQAYSDLQRYEDAIDFYRQAVATHRQQGDKWKLAKNLAQLAHALSSVGDRAEAAECRQEALTILIEFTDEKALALRSRLTAESDVL</sequence>
<dbReference type="InterPro" id="IPR027417">
    <property type="entry name" value="P-loop_NTPase"/>
</dbReference>
<dbReference type="Pfam" id="PF13424">
    <property type="entry name" value="TPR_12"/>
    <property type="match status" value="2"/>
</dbReference>
<dbReference type="Gene3D" id="1.25.40.10">
    <property type="entry name" value="Tetratricopeptide repeat domain"/>
    <property type="match status" value="2"/>
</dbReference>